<gene>
    <name evidence="1" type="ORF">IPOD504_LOCUS13030</name>
</gene>
<reference evidence="1" key="1">
    <citation type="submission" date="2022-03" db="EMBL/GenBank/DDBJ databases">
        <authorList>
            <person name="Martin H S."/>
        </authorList>
    </citation>
    <scope>NUCLEOTIDE SEQUENCE</scope>
</reference>
<protein>
    <submittedName>
        <fullName evidence="1">Uncharacterized protein</fullName>
    </submittedName>
</protein>
<accession>A0ABN8IRN1</accession>
<evidence type="ECO:0000313" key="2">
    <source>
        <dbReference type="Proteomes" id="UP000837857"/>
    </source>
</evidence>
<dbReference type="Proteomes" id="UP000837857">
    <property type="component" value="Chromosome 30"/>
</dbReference>
<dbReference type="EMBL" id="OW152842">
    <property type="protein sequence ID" value="CAH2065084.1"/>
    <property type="molecule type" value="Genomic_DNA"/>
</dbReference>
<keyword evidence="2" id="KW-1185">Reference proteome</keyword>
<proteinExistence type="predicted"/>
<feature type="non-terminal residue" evidence="1">
    <location>
        <position position="1"/>
    </location>
</feature>
<evidence type="ECO:0000313" key="1">
    <source>
        <dbReference type="EMBL" id="CAH2065084.1"/>
    </source>
</evidence>
<sequence length="78" mass="8607">MDGTEHFVHDSYSHWAGFIPKLPRVLDRSEGADCPGFSCMSACDIERWRSAHLADSVALLKAFLVSPPLADWLSCNGN</sequence>
<organism evidence="1 2">
    <name type="scientific">Iphiclides podalirius</name>
    <name type="common">scarce swallowtail</name>
    <dbReference type="NCBI Taxonomy" id="110791"/>
    <lineage>
        <taxon>Eukaryota</taxon>
        <taxon>Metazoa</taxon>
        <taxon>Ecdysozoa</taxon>
        <taxon>Arthropoda</taxon>
        <taxon>Hexapoda</taxon>
        <taxon>Insecta</taxon>
        <taxon>Pterygota</taxon>
        <taxon>Neoptera</taxon>
        <taxon>Endopterygota</taxon>
        <taxon>Lepidoptera</taxon>
        <taxon>Glossata</taxon>
        <taxon>Ditrysia</taxon>
        <taxon>Papilionoidea</taxon>
        <taxon>Papilionidae</taxon>
        <taxon>Papilioninae</taxon>
        <taxon>Iphiclides</taxon>
    </lineage>
</organism>
<name>A0ABN8IRN1_9NEOP</name>